<reference evidence="2 3" key="1">
    <citation type="submission" date="2020-08" db="EMBL/GenBank/DDBJ databases">
        <title>Genomic Encyclopedia of Type Strains, Phase III (KMG-III): the genomes of soil and plant-associated and newly described type strains.</title>
        <authorList>
            <person name="Whitman W."/>
        </authorList>
    </citation>
    <scope>NUCLEOTIDE SEQUENCE [LARGE SCALE GENOMIC DNA]</scope>
    <source>
        <strain evidence="2 3">CECT 8234</strain>
    </source>
</reference>
<feature type="domain" description="MobA-like NTP transferase" evidence="1">
    <location>
        <begin position="5"/>
        <end position="184"/>
    </location>
</feature>
<dbReference type="RefSeq" id="WP_183561479.1">
    <property type="nucleotide sequence ID" value="NZ_CBCSLB010000003.1"/>
</dbReference>
<evidence type="ECO:0000313" key="2">
    <source>
        <dbReference type="EMBL" id="MBB3151964.1"/>
    </source>
</evidence>
<accession>A0A7W5C782</accession>
<dbReference type="InterPro" id="IPR029044">
    <property type="entry name" value="Nucleotide-diphossugar_trans"/>
</dbReference>
<dbReference type="CDD" id="cd04182">
    <property type="entry name" value="GT_2_like_f"/>
    <property type="match status" value="1"/>
</dbReference>
<dbReference type="Pfam" id="PF12804">
    <property type="entry name" value="NTP_transf_3"/>
    <property type="match status" value="1"/>
</dbReference>
<organism evidence="2 3">
    <name type="scientific">Paenibacillus endophyticus</name>
    <dbReference type="NCBI Taxonomy" id="1294268"/>
    <lineage>
        <taxon>Bacteria</taxon>
        <taxon>Bacillati</taxon>
        <taxon>Bacillota</taxon>
        <taxon>Bacilli</taxon>
        <taxon>Bacillales</taxon>
        <taxon>Paenibacillaceae</taxon>
        <taxon>Paenibacillus</taxon>
    </lineage>
</organism>
<keyword evidence="3" id="KW-1185">Reference proteome</keyword>
<dbReference type="Proteomes" id="UP000518605">
    <property type="component" value="Unassembled WGS sequence"/>
</dbReference>
<protein>
    <submittedName>
        <fullName evidence="2">Molybdenum cofactor cytidylyltransferase</fullName>
        <ecNumber evidence="2">2.7.7.76</ecNumber>
    </submittedName>
</protein>
<proteinExistence type="predicted"/>
<dbReference type="PANTHER" id="PTHR43777:SF1">
    <property type="entry name" value="MOLYBDENUM COFACTOR CYTIDYLYLTRANSFERASE"/>
    <property type="match status" value="1"/>
</dbReference>
<keyword evidence="2" id="KW-0808">Transferase</keyword>
<evidence type="ECO:0000313" key="3">
    <source>
        <dbReference type="Proteomes" id="UP000518605"/>
    </source>
</evidence>
<keyword evidence="2" id="KW-0548">Nucleotidyltransferase</keyword>
<name>A0A7W5C782_9BACL</name>
<dbReference type="PANTHER" id="PTHR43777">
    <property type="entry name" value="MOLYBDENUM COFACTOR CYTIDYLYLTRANSFERASE"/>
    <property type="match status" value="1"/>
</dbReference>
<dbReference type="Gene3D" id="3.90.550.10">
    <property type="entry name" value="Spore Coat Polysaccharide Biosynthesis Protein SpsA, Chain A"/>
    <property type="match status" value="1"/>
</dbReference>
<dbReference type="AlphaFoldDB" id="A0A7W5C782"/>
<dbReference type="InterPro" id="IPR025877">
    <property type="entry name" value="MobA-like_NTP_Trfase"/>
</dbReference>
<dbReference type="EC" id="2.7.7.76" evidence="2"/>
<dbReference type="GO" id="GO:0061602">
    <property type="term" value="F:molybdenum cofactor cytidylyltransferase activity"/>
    <property type="evidence" value="ECO:0007669"/>
    <property type="project" value="UniProtKB-EC"/>
</dbReference>
<gene>
    <name evidence="2" type="ORF">FHS16_002010</name>
</gene>
<comment type="caution">
    <text evidence="2">The sequence shown here is derived from an EMBL/GenBank/DDBJ whole genome shotgun (WGS) entry which is preliminary data.</text>
</comment>
<dbReference type="SUPFAM" id="SSF53448">
    <property type="entry name" value="Nucleotide-diphospho-sugar transferases"/>
    <property type="match status" value="1"/>
</dbReference>
<sequence length="220" mass="23529">MNITALYLAAGQSRRMGIRKQTLELAKNKPLASLGLRALLTSPIDGITVVVSPDDQAKWIAAEYNLAKSAGLAASKKVSVVTCAEAECGMSFSIRAGLQNMMDQNPSLDGVLVALADQPFVTPDMFAELVHFWGAQPVLDFVATASQDFSQKSIVLTPPALLSKTMFPAMLALDGDTGARKLFHSPTFKGFGLVAADEQALFDVDTPADFDMAKKRFSGK</sequence>
<dbReference type="EMBL" id="JACHXW010000005">
    <property type="protein sequence ID" value="MBB3151964.1"/>
    <property type="molecule type" value="Genomic_DNA"/>
</dbReference>
<evidence type="ECO:0000259" key="1">
    <source>
        <dbReference type="Pfam" id="PF12804"/>
    </source>
</evidence>